<dbReference type="KEGG" id="fax:FUAX_31500"/>
<dbReference type="AlphaFoldDB" id="A0AAU9D442"/>
<accession>A0AAU9D442</accession>
<dbReference type="InterPro" id="IPR036388">
    <property type="entry name" value="WH-like_DNA-bd_sf"/>
</dbReference>
<evidence type="ECO:0000313" key="2">
    <source>
        <dbReference type="EMBL" id="BDD10718.1"/>
    </source>
</evidence>
<evidence type="ECO:0000313" key="3">
    <source>
        <dbReference type="Proteomes" id="UP001348817"/>
    </source>
</evidence>
<dbReference type="Pfam" id="PF00480">
    <property type="entry name" value="ROK"/>
    <property type="match status" value="1"/>
</dbReference>
<dbReference type="SUPFAM" id="SSF46785">
    <property type="entry name" value="Winged helix' DNA-binding domain"/>
    <property type="match status" value="1"/>
</dbReference>
<dbReference type="Gene3D" id="3.30.420.40">
    <property type="match status" value="2"/>
</dbReference>
<dbReference type="PANTHER" id="PTHR18964:SF149">
    <property type="entry name" value="BIFUNCTIONAL UDP-N-ACETYLGLUCOSAMINE 2-EPIMERASE_N-ACETYLMANNOSAMINE KINASE"/>
    <property type="match status" value="1"/>
</dbReference>
<gene>
    <name evidence="2" type="ORF">FUAX_31500</name>
</gene>
<organism evidence="2 3">
    <name type="scientific">Fulvitalea axinellae</name>
    <dbReference type="NCBI Taxonomy" id="1182444"/>
    <lineage>
        <taxon>Bacteria</taxon>
        <taxon>Pseudomonadati</taxon>
        <taxon>Bacteroidota</taxon>
        <taxon>Cytophagia</taxon>
        <taxon>Cytophagales</taxon>
        <taxon>Persicobacteraceae</taxon>
        <taxon>Fulvitalea</taxon>
    </lineage>
</organism>
<proteinExistence type="inferred from homology"/>
<dbReference type="InterPro" id="IPR049874">
    <property type="entry name" value="ROK_cs"/>
</dbReference>
<comment type="similarity">
    <text evidence="1">Belongs to the ROK (NagC/XylR) family.</text>
</comment>
<reference evidence="2 3" key="1">
    <citation type="submission" date="2021-12" db="EMBL/GenBank/DDBJ databases">
        <title>Genome sequencing of bacteria with rrn-lacking chromosome and rrn-plasmid.</title>
        <authorList>
            <person name="Anda M."/>
            <person name="Iwasaki W."/>
        </authorList>
    </citation>
    <scope>NUCLEOTIDE SEQUENCE [LARGE SCALE GENOMIC DNA]</scope>
    <source>
        <strain evidence="2 3">DSM 100852</strain>
    </source>
</reference>
<dbReference type="PANTHER" id="PTHR18964">
    <property type="entry name" value="ROK (REPRESSOR, ORF, KINASE) FAMILY"/>
    <property type="match status" value="1"/>
</dbReference>
<dbReference type="PROSITE" id="PS01125">
    <property type="entry name" value="ROK"/>
    <property type="match status" value="1"/>
</dbReference>
<evidence type="ECO:0000256" key="1">
    <source>
        <dbReference type="ARBA" id="ARBA00006479"/>
    </source>
</evidence>
<protein>
    <submittedName>
        <fullName evidence="2">Transcriptional regulator</fullName>
    </submittedName>
</protein>
<sequence length="408" mass="44352">MIRVKNEGKVSQKRRIRKNIILKALKNHGTLSLSAISKQTELTVTMVSELIKELEADKLVKLIELTDLKVGRPPTAYALNPEGAYFLGLHLSKGFTNVVVLNFSQDVLYRDQIEPVNLKDSSVTLEQMKNYIHEACAQSGISTSDLTGIGVALPGLVDSSTGTSYTHLTDSDFRGELESIVGVPVFLDNDVNAMTYGEMEFGEAKDVGNAAYMNIGWGIGMGIILDGKLYRGSTGFSGEFGHIYVDEEGALCDCGKNGCLEAVASGKAMTEGCKKLLAEGESSVLMKMADGDPQKVTLEMVIEAARGGDAFALREIQRAGTYIGKALSSFINLFNPELIVLGGMMSNAQELLLYPVRLAVMQFSLKELHEGCKIKCSKLGYWAGPLGATTMVSRLLFEVDHLHVDRYV</sequence>
<dbReference type="RefSeq" id="WP_338392256.1">
    <property type="nucleotide sequence ID" value="NZ_AP025314.1"/>
</dbReference>
<dbReference type="SUPFAM" id="SSF53067">
    <property type="entry name" value="Actin-like ATPase domain"/>
    <property type="match status" value="1"/>
</dbReference>
<dbReference type="InterPro" id="IPR036390">
    <property type="entry name" value="WH_DNA-bd_sf"/>
</dbReference>
<dbReference type="InterPro" id="IPR043129">
    <property type="entry name" value="ATPase_NBD"/>
</dbReference>
<dbReference type="InterPro" id="IPR000600">
    <property type="entry name" value="ROK"/>
</dbReference>
<name>A0AAU9D442_9BACT</name>
<dbReference type="EMBL" id="AP025314">
    <property type="protein sequence ID" value="BDD10718.1"/>
    <property type="molecule type" value="Genomic_DNA"/>
</dbReference>
<dbReference type="Gene3D" id="1.10.10.10">
    <property type="entry name" value="Winged helix-like DNA-binding domain superfamily/Winged helix DNA-binding domain"/>
    <property type="match status" value="1"/>
</dbReference>
<keyword evidence="3" id="KW-1185">Reference proteome</keyword>
<dbReference type="Proteomes" id="UP001348817">
    <property type="component" value="Chromosome"/>
</dbReference>